<reference evidence="17 22" key="3">
    <citation type="submission" date="2019-07" db="EMBL/GenBank/DDBJ databases">
        <title>Whole genome shotgun sequence of Clostridium butyricum NBRC 3858.</title>
        <authorList>
            <person name="Hosoyama A."/>
            <person name="Uohara A."/>
            <person name="Ohji S."/>
            <person name="Ichikawa N."/>
        </authorList>
    </citation>
    <scope>NUCLEOTIDE SEQUENCE [LARGE SCALE GENOMIC DNA]</scope>
    <source>
        <strain evidence="17 22">NBRC 3858</strain>
    </source>
</reference>
<dbReference type="AlphaFoldDB" id="A0A2S7F8S7"/>
<dbReference type="InterPro" id="IPR002606">
    <property type="entry name" value="Riboflavin_kinase_bac"/>
</dbReference>
<dbReference type="SMART" id="SM00904">
    <property type="entry name" value="Flavokinase"/>
    <property type="match status" value="1"/>
</dbReference>
<comment type="catalytic activity">
    <reaction evidence="14 15">
        <text>FMN + ATP + H(+) = FAD + diphosphate</text>
        <dbReference type="Rhea" id="RHEA:17237"/>
        <dbReference type="ChEBI" id="CHEBI:15378"/>
        <dbReference type="ChEBI" id="CHEBI:30616"/>
        <dbReference type="ChEBI" id="CHEBI:33019"/>
        <dbReference type="ChEBI" id="CHEBI:57692"/>
        <dbReference type="ChEBI" id="CHEBI:58210"/>
        <dbReference type="EC" id="2.7.7.2"/>
    </reaction>
</comment>
<keyword evidence="5 15" id="KW-0288">FMN</keyword>
<evidence type="ECO:0000256" key="11">
    <source>
        <dbReference type="ARBA" id="ARBA00022840"/>
    </source>
</evidence>
<feature type="domain" description="Riboflavin kinase" evidence="16">
    <location>
        <begin position="181"/>
        <end position="305"/>
    </location>
</feature>
<dbReference type="EC" id="2.7.7.2" evidence="15"/>
<comment type="similarity">
    <text evidence="15">Belongs to the ribF family.</text>
</comment>
<dbReference type="FunFam" id="3.40.50.620:FF:000021">
    <property type="entry name" value="Riboflavin biosynthesis protein"/>
    <property type="match status" value="1"/>
</dbReference>
<dbReference type="Pfam" id="PF01687">
    <property type="entry name" value="Flavokinase"/>
    <property type="match status" value="1"/>
</dbReference>
<dbReference type="UniPathway" id="UPA00277">
    <property type="reaction ID" value="UER00407"/>
</dbReference>
<evidence type="ECO:0000313" key="22">
    <source>
        <dbReference type="Proteomes" id="UP000321089"/>
    </source>
</evidence>
<dbReference type="EMBL" id="WOFV02000003">
    <property type="protein sequence ID" value="NAS16706.1"/>
    <property type="molecule type" value="Genomic_DNA"/>
</dbReference>
<accession>A0A2S7F8S7</accession>
<dbReference type="EMBL" id="LRDH01000118">
    <property type="protein sequence ID" value="PPV13649.1"/>
    <property type="molecule type" value="Genomic_DNA"/>
</dbReference>
<dbReference type="InterPro" id="IPR015864">
    <property type="entry name" value="FAD_synthase"/>
</dbReference>
<evidence type="ECO:0000256" key="2">
    <source>
        <dbReference type="ARBA" id="ARBA00004726"/>
    </source>
</evidence>
<dbReference type="GO" id="GO:0009398">
    <property type="term" value="P:FMN biosynthetic process"/>
    <property type="evidence" value="ECO:0007669"/>
    <property type="project" value="UniProtKB-UniRule"/>
</dbReference>
<evidence type="ECO:0000313" key="23">
    <source>
        <dbReference type="Proteomes" id="UP000474042"/>
    </source>
</evidence>
<keyword evidence="12" id="KW-0511">Multifunctional enzyme</keyword>
<sequence length="311" mass="35958">MIIKDIYGKDILTSDNYIALGSFDGLHLGHLSLIHKVHEEAQKNGGRSIVYTFKNHPRALLNKDDAPKLLMDNNEKAEFLEKCGVDILYFQEFNKEFMEMTPKEFIEFLINRFNIKGLIVGFNYKFGYKNMGDTELLKELQKEYNFKLFIMEPCKYDGKVISSTRIRNSVEDGKIYEAYKMLGHPFRLSGEVMHGRKIGRTIGFPTANLKYDKNFILPAVGVYYTNVKVNNSIYKGITSVGNNPTVEGKTLTIETYILDFNKDIYGENIEVFFIKKIRNEKKFNGVEQLKNQLEKDKSFAAHENYVSSLRI</sequence>
<proteinExistence type="inferred from homology"/>
<evidence type="ECO:0000313" key="20">
    <source>
        <dbReference type="EMBL" id="QMW90475.1"/>
    </source>
</evidence>
<dbReference type="PANTHER" id="PTHR22749">
    <property type="entry name" value="RIBOFLAVIN KINASE/FMN ADENYLYLTRANSFERASE"/>
    <property type="match status" value="1"/>
</dbReference>
<comment type="pathway">
    <text evidence="2 15">Cofactor biosynthesis; FAD biosynthesis; FAD from FMN: step 1/1.</text>
</comment>
<reference evidence="18 23" key="4">
    <citation type="submission" date="2020-01" db="EMBL/GenBank/DDBJ databases">
        <title>Genome sequence of a 1,3-propanediol producer, Clostridium butyricum S3.</title>
        <authorList>
            <person name="Zhou J."/>
        </authorList>
    </citation>
    <scope>NUCLEOTIDE SEQUENCE [LARGE SCALE GENOMIC DNA]</scope>
    <source>
        <strain evidence="18 23">S3</strain>
    </source>
</reference>
<dbReference type="SUPFAM" id="SSF82114">
    <property type="entry name" value="Riboflavin kinase-like"/>
    <property type="match status" value="1"/>
</dbReference>
<dbReference type="Proteomes" id="UP000238081">
    <property type="component" value="Unassembled WGS sequence"/>
</dbReference>
<evidence type="ECO:0000313" key="17">
    <source>
        <dbReference type="EMBL" id="GEQ19544.1"/>
    </source>
</evidence>
<reference evidence="19 21" key="1">
    <citation type="submission" date="2016-01" db="EMBL/GenBank/DDBJ databases">
        <title>Characterization of the Clostridium difficile lineages that are prevalent in Hong Kong and China.</title>
        <authorList>
            <person name="Kwok J.S.-L."/>
            <person name="Lam W.-Y."/>
            <person name="Ip M."/>
            <person name="Chan T.-F."/>
            <person name="Hawkey P.M."/>
            <person name="Tsui S.K.-W."/>
        </authorList>
    </citation>
    <scope>NUCLEOTIDE SEQUENCE [LARGE SCALE GENOMIC DNA]</scope>
    <source>
        <strain evidence="19 21">300064</strain>
    </source>
</reference>
<dbReference type="UniPathway" id="UPA00276">
    <property type="reaction ID" value="UER00406"/>
</dbReference>
<dbReference type="GO" id="GO:0009231">
    <property type="term" value="P:riboflavin biosynthetic process"/>
    <property type="evidence" value="ECO:0007669"/>
    <property type="project" value="InterPro"/>
</dbReference>
<dbReference type="EMBL" id="CP040626">
    <property type="protein sequence ID" value="QMW90475.1"/>
    <property type="molecule type" value="Genomic_DNA"/>
</dbReference>
<gene>
    <name evidence="19" type="ORF">AWN73_03690</name>
    <name evidence="17" type="ORF">CBU02nite_00500</name>
    <name evidence="20" type="ORF">FF104_05760</name>
    <name evidence="18" type="ORF">GND98_002135</name>
</gene>
<protein>
    <recommendedName>
        <fullName evidence="15">Riboflavin biosynthesis protein</fullName>
    </recommendedName>
    <domain>
        <recommendedName>
            <fullName evidence="15">Riboflavin kinase</fullName>
            <ecNumber evidence="15">2.7.1.26</ecNumber>
        </recommendedName>
        <alternativeName>
            <fullName evidence="15">Flavokinase</fullName>
        </alternativeName>
    </domain>
    <domain>
        <recommendedName>
            <fullName evidence="15">FMN adenylyltransferase</fullName>
            <ecNumber evidence="15">2.7.7.2</ecNumber>
        </recommendedName>
        <alternativeName>
            <fullName evidence="15">FAD pyrophosphorylase</fullName>
        </alternativeName>
        <alternativeName>
            <fullName evidence="15">FAD synthase</fullName>
        </alternativeName>
    </domain>
</protein>
<evidence type="ECO:0000313" key="19">
    <source>
        <dbReference type="EMBL" id="PPV13649.1"/>
    </source>
</evidence>
<dbReference type="SUPFAM" id="SSF52374">
    <property type="entry name" value="Nucleotidylyl transferase"/>
    <property type="match status" value="1"/>
</dbReference>
<keyword evidence="4 15" id="KW-0285">Flavoprotein</keyword>
<evidence type="ECO:0000256" key="7">
    <source>
        <dbReference type="ARBA" id="ARBA00022695"/>
    </source>
</evidence>
<dbReference type="Pfam" id="PF06574">
    <property type="entry name" value="FAD_syn"/>
    <property type="match status" value="1"/>
</dbReference>
<dbReference type="NCBIfam" id="TIGR00083">
    <property type="entry name" value="ribF"/>
    <property type="match status" value="1"/>
</dbReference>
<comment type="catalytic activity">
    <reaction evidence="13 15">
        <text>riboflavin + ATP = FMN + ADP + H(+)</text>
        <dbReference type="Rhea" id="RHEA:14357"/>
        <dbReference type="ChEBI" id="CHEBI:15378"/>
        <dbReference type="ChEBI" id="CHEBI:30616"/>
        <dbReference type="ChEBI" id="CHEBI:57986"/>
        <dbReference type="ChEBI" id="CHEBI:58210"/>
        <dbReference type="ChEBI" id="CHEBI:456216"/>
        <dbReference type="EC" id="2.7.1.26"/>
    </reaction>
</comment>
<dbReference type="InterPro" id="IPR015865">
    <property type="entry name" value="Riboflavin_kinase_bac/euk"/>
</dbReference>
<keyword evidence="9 15" id="KW-0418">Kinase</keyword>
<evidence type="ECO:0000256" key="9">
    <source>
        <dbReference type="ARBA" id="ARBA00022777"/>
    </source>
</evidence>
<keyword evidence="8 15" id="KW-0547">Nucleotide-binding</keyword>
<dbReference type="InterPro" id="IPR023465">
    <property type="entry name" value="Riboflavin_kinase_dom_sf"/>
</dbReference>
<evidence type="ECO:0000259" key="16">
    <source>
        <dbReference type="SMART" id="SM00904"/>
    </source>
</evidence>
<dbReference type="OrthoDB" id="9803667at2"/>
<dbReference type="RefSeq" id="WP_002579642.1">
    <property type="nucleotide sequence ID" value="NZ_AP019716.1"/>
</dbReference>
<keyword evidence="6 15" id="KW-0808">Transferase</keyword>
<dbReference type="CDD" id="cd02064">
    <property type="entry name" value="FAD_synthetase_N"/>
    <property type="match status" value="1"/>
</dbReference>
<dbReference type="EMBL" id="BKBC01000001">
    <property type="protein sequence ID" value="GEQ19544.1"/>
    <property type="molecule type" value="Genomic_DNA"/>
</dbReference>
<evidence type="ECO:0000313" key="21">
    <source>
        <dbReference type="Proteomes" id="UP000238081"/>
    </source>
</evidence>
<reference evidence="20 24" key="2">
    <citation type="submission" date="2019-05" db="EMBL/GenBank/DDBJ databases">
        <authorList>
            <person name="Schori C."/>
            <person name="Ahrens C."/>
        </authorList>
    </citation>
    <scope>NUCLEOTIDE SEQUENCE [LARGE SCALE GENOMIC DNA]</scope>
    <source>
        <strain evidence="20 24">DSM 10702</strain>
    </source>
</reference>
<dbReference type="PIRSF" id="PIRSF004491">
    <property type="entry name" value="FAD_Synth"/>
    <property type="match status" value="1"/>
</dbReference>
<dbReference type="PANTHER" id="PTHR22749:SF6">
    <property type="entry name" value="RIBOFLAVIN KINASE"/>
    <property type="match status" value="1"/>
</dbReference>
<dbReference type="GO" id="GO:0003919">
    <property type="term" value="F:FMN adenylyltransferase activity"/>
    <property type="evidence" value="ECO:0007669"/>
    <property type="project" value="UniProtKB-UniRule"/>
</dbReference>
<dbReference type="NCBIfam" id="NF004162">
    <property type="entry name" value="PRK05627.1-5"/>
    <property type="match status" value="1"/>
</dbReference>
<name>A0A2S7F8S7_CLOBU</name>
<evidence type="ECO:0000256" key="5">
    <source>
        <dbReference type="ARBA" id="ARBA00022643"/>
    </source>
</evidence>
<evidence type="ECO:0000313" key="24">
    <source>
        <dbReference type="Proteomes" id="UP000515243"/>
    </source>
</evidence>
<keyword evidence="10 15" id="KW-0274">FAD</keyword>
<dbReference type="GO" id="GO:0005524">
    <property type="term" value="F:ATP binding"/>
    <property type="evidence" value="ECO:0007669"/>
    <property type="project" value="UniProtKB-UniRule"/>
</dbReference>
<dbReference type="Proteomes" id="UP000474042">
    <property type="component" value="Unassembled WGS sequence"/>
</dbReference>
<dbReference type="Gene3D" id="3.40.50.620">
    <property type="entry name" value="HUPs"/>
    <property type="match status" value="1"/>
</dbReference>
<evidence type="ECO:0000256" key="4">
    <source>
        <dbReference type="ARBA" id="ARBA00022630"/>
    </source>
</evidence>
<evidence type="ECO:0000256" key="13">
    <source>
        <dbReference type="ARBA" id="ARBA00047880"/>
    </source>
</evidence>
<evidence type="ECO:0000256" key="15">
    <source>
        <dbReference type="PIRNR" id="PIRNR004491"/>
    </source>
</evidence>
<evidence type="ECO:0000256" key="12">
    <source>
        <dbReference type="ARBA" id="ARBA00023268"/>
    </source>
</evidence>
<dbReference type="FunFam" id="2.40.30.30:FF:000003">
    <property type="entry name" value="Riboflavin biosynthesis protein"/>
    <property type="match status" value="1"/>
</dbReference>
<evidence type="ECO:0000256" key="3">
    <source>
        <dbReference type="ARBA" id="ARBA00005201"/>
    </source>
</evidence>
<comment type="function">
    <text evidence="1">Catalyzes the phosphorylation of riboflavin to FMN followed by the adenylation of FMN to FAD.</text>
</comment>
<evidence type="ECO:0000256" key="10">
    <source>
        <dbReference type="ARBA" id="ARBA00022827"/>
    </source>
</evidence>
<dbReference type="InterPro" id="IPR014729">
    <property type="entry name" value="Rossmann-like_a/b/a_fold"/>
</dbReference>
<organism evidence="19 21">
    <name type="scientific">Clostridium butyricum</name>
    <dbReference type="NCBI Taxonomy" id="1492"/>
    <lineage>
        <taxon>Bacteria</taxon>
        <taxon>Bacillati</taxon>
        <taxon>Bacillota</taxon>
        <taxon>Clostridia</taxon>
        <taxon>Eubacteriales</taxon>
        <taxon>Clostridiaceae</taxon>
        <taxon>Clostridium</taxon>
    </lineage>
</organism>
<keyword evidence="11 15" id="KW-0067">ATP-binding</keyword>
<dbReference type="Gene3D" id="2.40.30.30">
    <property type="entry name" value="Riboflavin kinase-like"/>
    <property type="match status" value="1"/>
</dbReference>
<dbReference type="KEGG" id="cbut:ATN24_07670"/>
<dbReference type="GO" id="GO:0008531">
    <property type="term" value="F:riboflavin kinase activity"/>
    <property type="evidence" value="ECO:0007669"/>
    <property type="project" value="UniProtKB-UniRule"/>
</dbReference>
<dbReference type="EC" id="2.7.1.26" evidence="15"/>
<evidence type="ECO:0000256" key="8">
    <source>
        <dbReference type="ARBA" id="ARBA00022741"/>
    </source>
</evidence>
<dbReference type="Proteomes" id="UP000321089">
    <property type="component" value="Unassembled WGS sequence"/>
</dbReference>
<keyword evidence="7 15" id="KW-0548">Nucleotidyltransferase</keyword>
<dbReference type="GO" id="GO:0006747">
    <property type="term" value="P:FAD biosynthetic process"/>
    <property type="evidence" value="ECO:0007669"/>
    <property type="project" value="UniProtKB-UniRule"/>
</dbReference>
<evidence type="ECO:0000256" key="6">
    <source>
        <dbReference type="ARBA" id="ARBA00022679"/>
    </source>
</evidence>
<dbReference type="Proteomes" id="UP000515243">
    <property type="component" value="Chromosome 1"/>
</dbReference>
<comment type="pathway">
    <text evidence="3 15">Cofactor biosynthesis; FMN biosynthesis; FMN from riboflavin (ATP route): step 1/1.</text>
</comment>
<dbReference type="GeneID" id="92943650"/>
<evidence type="ECO:0000256" key="1">
    <source>
        <dbReference type="ARBA" id="ARBA00002121"/>
    </source>
</evidence>
<evidence type="ECO:0000313" key="18">
    <source>
        <dbReference type="EMBL" id="NAS16706.1"/>
    </source>
</evidence>
<evidence type="ECO:0000256" key="14">
    <source>
        <dbReference type="ARBA" id="ARBA00049494"/>
    </source>
</evidence>
<dbReference type="InterPro" id="IPR023468">
    <property type="entry name" value="Riboflavin_kinase"/>
</dbReference>